<evidence type="ECO:0000256" key="2">
    <source>
        <dbReference type="ARBA" id="ARBA00022840"/>
    </source>
</evidence>
<dbReference type="GO" id="GO:0005524">
    <property type="term" value="F:ATP binding"/>
    <property type="evidence" value="ECO:0007669"/>
    <property type="project" value="UniProtKB-KW"/>
</dbReference>
<dbReference type="SUPFAM" id="SSF52540">
    <property type="entry name" value="P-loop containing nucleoside triphosphate hydrolases"/>
    <property type="match status" value="1"/>
</dbReference>
<dbReference type="EMBL" id="BJYY01000013">
    <property type="protein sequence ID" value="GEO34405.1"/>
    <property type="molecule type" value="Genomic_DNA"/>
</dbReference>
<feature type="compositionally biased region" description="Pro residues" evidence="3">
    <location>
        <begin position="124"/>
        <end position="139"/>
    </location>
</feature>
<dbReference type="GO" id="GO:0016887">
    <property type="term" value="F:ATP hydrolysis activity"/>
    <property type="evidence" value="ECO:0007669"/>
    <property type="project" value="TreeGrafter"/>
</dbReference>
<proteinExistence type="predicted"/>
<sequence length="522" mass="51972">MTVAVLSALRGPGEAAVVTALEGAAGRVSVTRRCADLAELLGAADAGLGQVGVLSPDLPLLDREAVARLRHAGVRVLALVDADPRVAERMTALGVDALVDASAPVGDLVATVLALAGADGDPSGPRPAMPPVPALPPLPAGDTGPRSPQDRRPDGTEVTTARGRVVAVWGPTGAPGRTTVAVNLAAELAALTPDPPSAAPSSLPGRPSSRWGARRGRARSADAPAPDAGTAGTAVTAGATTSAADRRAIDGVDGRSGADRVAPAAPGPGGALLVDADTYGGTVAQVVGLLDEAPGIAAAARSAGHGTLDAVGLARLTPVVAPGLRALTGISRADRWPELPGSSLDVVWETARLLATWVVVDCGFSLEQDEVLSYDTHAPRRNAATLSALGAADVVVVVGTGDPVGVQRLVRGLAELADSGAAAGAERVVVVNRVRASAAGQRPERAVAEALERYAGVTGAHLLPDDRPGVDAALLRGATLAEAVPQSPVRAALARLAAELAGVPAGPARASGRRGLRSAARV</sequence>
<keyword evidence="2" id="KW-0067">ATP-binding</keyword>
<keyword evidence="5" id="KW-1185">Reference proteome</keyword>
<evidence type="ECO:0008006" key="6">
    <source>
        <dbReference type="Google" id="ProtNLM"/>
    </source>
</evidence>
<name>A0A512DD57_9CELL</name>
<organism evidence="4 5">
    <name type="scientific">Cellulomonas aerilata</name>
    <dbReference type="NCBI Taxonomy" id="515326"/>
    <lineage>
        <taxon>Bacteria</taxon>
        <taxon>Bacillati</taxon>
        <taxon>Actinomycetota</taxon>
        <taxon>Actinomycetes</taxon>
        <taxon>Micrococcales</taxon>
        <taxon>Cellulomonadaceae</taxon>
        <taxon>Cellulomonas</taxon>
    </lineage>
</organism>
<dbReference type="PANTHER" id="PTHR43384:SF6">
    <property type="entry name" value="SEPTUM SITE-DETERMINING PROTEIN MIND HOMOLOG, CHLOROPLASTIC"/>
    <property type="match status" value="1"/>
</dbReference>
<evidence type="ECO:0000256" key="3">
    <source>
        <dbReference type="SAM" id="MobiDB-lite"/>
    </source>
</evidence>
<dbReference type="GO" id="GO:0051782">
    <property type="term" value="P:negative regulation of cell division"/>
    <property type="evidence" value="ECO:0007669"/>
    <property type="project" value="TreeGrafter"/>
</dbReference>
<comment type="caution">
    <text evidence="4">The sequence shown here is derived from an EMBL/GenBank/DDBJ whole genome shotgun (WGS) entry which is preliminary data.</text>
</comment>
<dbReference type="InterPro" id="IPR050625">
    <property type="entry name" value="ParA/MinD_ATPase"/>
</dbReference>
<evidence type="ECO:0000313" key="4">
    <source>
        <dbReference type="EMBL" id="GEO34405.1"/>
    </source>
</evidence>
<dbReference type="GO" id="GO:0005829">
    <property type="term" value="C:cytosol"/>
    <property type="evidence" value="ECO:0007669"/>
    <property type="project" value="TreeGrafter"/>
</dbReference>
<feature type="compositionally biased region" description="Basic and acidic residues" evidence="3">
    <location>
        <begin position="244"/>
        <end position="258"/>
    </location>
</feature>
<dbReference type="Gene3D" id="3.40.50.300">
    <property type="entry name" value="P-loop containing nucleotide triphosphate hydrolases"/>
    <property type="match status" value="2"/>
</dbReference>
<feature type="compositionally biased region" description="Low complexity" evidence="3">
    <location>
        <begin position="199"/>
        <end position="211"/>
    </location>
</feature>
<keyword evidence="1" id="KW-0547">Nucleotide-binding</keyword>
<feature type="region of interest" description="Disordered" evidence="3">
    <location>
        <begin position="192"/>
        <end position="267"/>
    </location>
</feature>
<evidence type="ECO:0000313" key="5">
    <source>
        <dbReference type="Proteomes" id="UP000321181"/>
    </source>
</evidence>
<feature type="compositionally biased region" description="Low complexity" evidence="3">
    <location>
        <begin position="221"/>
        <end position="243"/>
    </location>
</feature>
<evidence type="ECO:0000256" key="1">
    <source>
        <dbReference type="ARBA" id="ARBA00022741"/>
    </source>
</evidence>
<dbReference type="RefSeq" id="WP_186816527.1">
    <property type="nucleotide sequence ID" value="NZ_BAAARM010000003.1"/>
</dbReference>
<reference evidence="4 5" key="1">
    <citation type="submission" date="2019-07" db="EMBL/GenBank/DDBJ databases">
        <title>Whole genome shotgun sequence of Cellulomonas aerilata NBRC 106308.</title>
        <authorList>
            <person name="Hosoyama A."/>
            <person name="Uohara A."/>
            <person name="Ohji S."/>
            <person name="Ichikawa N."/>
        </authorList>
    </citation>
    <scope>NUCLEOTIDE SEQUENCE [LARGE SCALE GENOMIC DNA]</scope>
    <source>
        <strain evidence="4 5">NBRC 106308</strain>
    </source>
</reference>
<protein>
    <recommendedName>
        <fullName evidence="6">Pilus biosynthesis protein CpaE</fullName>
    </recommendedName>
</protein>
<dbReference type="InterPro" id="IPR027417">
    <property type="entry name" value="P-loop_NTPase"/>
</dbReference>
<gene>
    <name evidence="4" type="ORF">CAE01nite_21300</name>
</gene>
<dbReference type="AlphaFoldDB" id="A0A512DD57"/>
<dbReference type="Proteomes" id="UP000321181">
    <property type="component" value="Unassembled WGS sequence"/>
</dbReference>
<dbReference type="GO" id="GO:0009898">
    <property type="term" value="C:cytoplasmic side of plasma membrane"/>
    <property type="evidence" value="ECO:0007669"/>
    <property type="project" value="TreeGrafter"/>
</dbReference>
<accession>A0A512DD57</accession>
<dbReference type="PANTHER" id="PTHR43384">
    <property type="entry name" value="SEPTUM SITE-DETERMINING PROTEIN MIND HOMOLOG, CHLOROPLASTIC-RELATED"/>
    <property type="match status" value="1"/>
</dbReference>
<feature type="region of interest" description="Disordered" evidence="3">
    <location>
        <begin position="121"/>
        <end position="176"/>
    </location>
</feature>